<sequence length="230" mass="25394">MLRTSSQCTGAADVQPMHRCSGRPSSAQVQRTSSQCTGVADVHPVHRCSGYPASAQVQRVSNQCTGAVNIQPVHRCSECPTSAQVQRTSSQCTGAEDVQPVHRDCQTNDAENRSLHKERLSSPMRAALGIADFHENVTPPQAHPCTVLYEERACFSFRLAPCHLAGFHGFLRKRTLFRSPEGAYCEALEGVEKDQQQAVKALIAVIKGEFCHARQENQSNFCGEGTWYYW</sequence>
<evidence type="ECO:0000256" key="1">
    <source>
        <dbReference type="SAM" id="MobiDB-lite"/>
    </source>
</evidence>
<feature type="region of interest" description="Disordered" evidence="1">
    <location>
        <begin position="1"/>
        <end position="27"/>
    </location>
</feature>
<keyword evidence="3" id="KW-1185">Reference proteome</keyword>
<evidence type="ECO:0000313" key="3">
    <source>
        <dbReference type="Proteomes" id="UP001488838"/>
    </source>
</evidence>
<reference evidence="2 3" key="1">
    <citation type="journal article" date="2023" name="bioRxiv">
        <title>Conserved and derived expression patterns and positive selection on dental genes reveal complex evolutionary context of ever-growing rodent molars.</title>
        <authorList>
            <person name="Calamari Z.T."/>
            <person name="Song A."/>
            <person name="Cohen E."/>
            <person name="Akter M."/>
            <person name="Roy R.D."/>
            <person name="Hallikas O."/>
            <person name="Christensen M.M."/>
            <person name="Li P."/>
            <person name="Marangoni P."/>
            <person name="Jernvall J."/>
            <person name="Klein O.D."/>
        </authorList>
    </citation>
    <scope>NUCLEOTIDE SEQUENCE [LARGE SCALE GENOMIC DNA]</scope>
    <source>
        <strain evidence="2">V071</strain>
    </source>
</reference>
<comment type="caution">
    <text evidence="2">The sequence shown here is derived from an EMBL/GenBank/DDBJ whole genome shotgun (WGS) entry which is preliminary data.</text>
</comment>
<dbReference type="AlphaFoldDB" id="A0AAW0HKN7"/>
<dbReference type="Proteomes" id="UP001488838">
    <property type="component" value="Unassembled WGS sequence"/>
</dbReference>
<gene>
    <name evidence="2" type="ORF">U0070_020334</name>
</gene>
<evidence type="ECO:0000313" key="2">
    <source>
        <dbReference type="EMBL" id="KAK7802916.1"/>
    </source>
</evidence>
<protein>
    <submittedName>
        <fullName evidence="2">Uncharacterized protein</fullName>
    </submittedName>
</protein>
<dbReference type="EMBL" id="JBBHLL010000440">
    <property type="protein sequence ID" value="KAK7802916.1"/>
    <property type="molecule type" value="Genomic_DNA"/>
</dbReference>
<organism evidence="2 3">
    <name type="scientific">Myodes glareolus</name>
    <name type="common">Bank vole</name>
    <name type="synonym">Clethrionomys glareolus</name>
    <dbReference type="NCBI Taxonomy" id="447135"/>
    <lineage>
        <taxon>Eukaryota</taxon>
        <taxon>Metazoa</taxon>
        <taxon>Chordata</taxon>
        <taxon>Craniata</taxon>
        <taxon>Vertebrata</taxon>
        <taxon>Euteleostomi</taxon>
        <taxon>Mammalia</taxon>
        <taxon>Eutheria</taxon>
        <taxon>Euarchontoglires</taxon>
        <taxon>Glires</taxon>
        <taxon>Rodentia</taxon>
        <taxon>Myomorpha</taxon>
        <taxon>Muroidea</taxon>
        <taxon>Cricetidae</taxon>
        <taxon>Arvicolinae</taxon>
        <taxon>Myodes</taxon>
    </lineage>
</organism>
<accession>A0AAW0HKN7</accession>
<proteinExistence type="predicted"/>
<name>A0AAW0HKN7_MYOGA</name>